<proteinExistence type="predicted"/>
<dbReference type="AlphaFoldDB" id="A0A4C1VVT8"/>
<name>A0A4C1VVT8_EUMVA</name>
<comment type="caution">
    <text evidence="1">The sequence shown here is derived from an EMBL/GenBank/DDBJ whole genome shotgun (WGS) entry which is preliminary data.</text>
</comment>
<dbReference type="EMBL" id="BGZK01000416">
    <property type="protein sequence ID" value="GBP42319.1"/>
    <property type="molecule type" value="Genomic_DNA"/>
</dbReference>
<sequence>MLWIKNGCANVKYLLYKDSQLILELSAYRGQGCVLWLFNLFIDSCLNDLKEYECTLKMDELSVKYALRIDRVTFAPLACELRSATRDSHSDLPTRSVLHTNPSISVHRSEFERRHIKSAAMGLSNANTGANNTWPTNFVVH</sequence>
<dbReference type="Proteomes" id="UP000299102">
    <property type="component" value="Unassembled WGS sequence"/>
</dbReference>
<protein>
    <submittedName>
        <fullName evidence="1">Uncharacterized protein</fullName>
    </submittedName>
</protein>
<organism evidence="1 2">
    <name type="scientific">Eumeta variegata</name>
    <name type="common">Bagworm moth</name>
    <name type="synonym">Eumeta japonica</name>
    <dbReference type="NCBI Taxonomy" id="151549"/>
    <lineage>
        <taxon>Eukaryota</taxon>
        <taxon>Metazoa</taxon>
        <taxon>Ecdysozoa</taxon>
        <taxon>Arthropoda</taxon>
        <taxon>Hexapoda</taxon>
        <taxon>Insecta</taxon>
        <taxon>Pterygota</taxon>
        <taxon>Neoptera</taxon>
        <taxon>Endopterygota</taxon>
        <taxon>Lepidoptera</taxon>
        <taxon>Glossata</taxon>
        <taxon>Ditrysia</taxon>
        <taxon>Tineoidea</taxon>
        <taxon>Psychidae</taxon>
        <taxon>Oiketicinae</taxon>
        <taxon>Eumeta</taxon>
    </lineage>
</organism>
<evidence type="ECO:0000313" key="1">
    <source>
        <dbReference type="EMBL" id="GBP42319.1"/>
    </source>
</evidence>
<accession>A0A4C1VVT8</accession>
<dbReference type="OrthoDB" id="8775810at2759"/>
<keyword evidence="2" id="KW-1185">Reference proteome</keyword>
<evidence type="ECO:0000313" key="2">
    <source>
        <dbReference type="Proteomes" id="UP000299102"/>
    </source>
</evidence>
<reference evidence="1 2" key="1">
    <citation type="journal article" date="2019" name="Commun. Biol.">
        <title>The bagworm genome reveals a unique fibroin gene that provides high tensile strength.</title>
        <authorList>
            <person name="Kono N."/>
            <person name="Nakamura H."/>
            <person name="Ohtoshi R."/>
            <person name="Tomita M."/>
            <person name="Numata K."/>
            <person name="Arakawa K."/>
        </authorList>
    </citation>
    <scope>NUCLEOTIDE SEQUENCE [LARGE SCALE GENOMIC DNA]</scope>
</reference>
<gene>
    <name evidence="1" type="ORF">EVAR_29575_1</name>
</gene>